<sequence length="136" mass="14476">DRHHRVPRVARAVRPEPAAEARAARGPIRVRGRHVLGPLQPVGRAAGAERVRLVVARGGFAGRPGVDVRDGQRPRPAVPPGHHRPGGRHAGRDVPRPAVVRVRQRAVPERAHHRPAVADQGRAERAAAGVGRGDAG</sequence>
<evidence type="ECO:0000256" key="1">
    <source>
        <dbReference type="SAM" id="MobiDB-lite"/>
    </source>
</evidence>
<feature type="compositionally biased region" description="Basic and acidic residues" evidence="1">
    <location>
        <begin position="13"/>
        <end position="23"/>
    </location>
</feature>
<feature type="non-terminal residue" evidence="2">
    <location>
        <position position="1"/>
    </location>
</feature>
<dbReference type="AlphaFoldDB" id="A0A6J4QGE4"/>
<feature type="non-terminal residue" evidence="2">
    <location>
        <position position="136"/>
    </location>
</feature>
<evidence type="ECO:0000313" key="2">
    <source>
        <dbReference type="EMBL" id="CAA9444217.1"/>
    </source>
</evidence>
<organism evidence="2">
    <name type="scientific">uncultured Phycisphaerae bacterium</name>
    <dbReference type="NCBI Taxonomy" id="904963"/>
    <lineage>
        <taxon>Bacteria</taxon>
        <taxon>Pseudomonadati</taxon>
        <taxon>Planctomycetota</taxon>
        <taxon>Phycisphaerae</taxon>
        <taxon>environmental samples</taxon>
    </lineage>
</organism>
<feature type="region of interest" description="Disordered" evidence="1">
    <location>
        <begin position="61"/>
        <end position="136"/>
    </location>
</feature>
<feature type="region of interest" description="Disordered" evidence="1">
    <location>
        <begin position="1"/>
        <end position="25"/>
    </location>
</feature>
<accession>A0A6J4QGE4</accession>
<protein>
    <submittedName>
        <fullName evidence="2">Similar to F420-dependent glucose-6-phosphate dehydrogenase, Mext_1273 family</fullName>
    </submittedName>
</protein>
<dbReference type="EMBL" id="CADCUQ010001031">
    <property type="protein sequence ID" value="CAA9444217.1"/>
    <property type="molecule type" value="Genomic_DNA"/>
</dbReference>
<reference evidence="2" key="1">
    <citation type="submission" date="2020-02" db="EMBL/GenBank/DDBJ databases">
        <authorList>
            <person name="Meier V. D."/>
        </authorList>
    </citation>
    <scope>NUCLEOTIDE SEQUENCE</scope>
    <source>
        <strain evidence="2">AVDCRST_MAG64</strain>
    </source>
</reference>
<proteinExistence type="predicted"/>
<gene>
    <name evidence="2" type="ORF">AVDCRST_MAG64-4403</name>
</gene>
<name>A0A6J4QGE4_9BACT</name>